<dbReference type="GO" id="GO:0016747">
    <property type="term" value="F:acyltransferase activity, transferring groups other than amino-acyl groups"/>
    <property type="evidence" value="ECO:0007669"/>
    <property type="project" value="InterPro"/>
</dbReference>
<dbReference type="Gene3D" id="3.40.630.30">
    <property type="match status" value="1"/>
</dbReference>
<keyword evidence="3" id="KW-1185">Reference proteome</keyword>
<evidence type="ECO:0000313" key="2">
    <source>
        <dbReference type="EMBL" id="ETN38256.1"/>
    </source>
</evidence>
<dbReference type="Pfam" id="PF13508">
    <property type="entry name" value="Acetyltransf_7"/>
    <property type="match status" value="1"/>
</dbReference>
<dbReference type="PROSITE" id="PS51186">
    <property type="entry name" value="GNAT"/>
    <property type="match status" value="1"/>
</dbReference>
<dbReference type="PANTHER" id="PTHR42791:SF14">
    <property type="entry name" value="N-ACETYLTRANSFERASE DOMAIN-CONTAINING PROTEIN"/>
    <property type="match status" value="1"/>
</dbReference>
<dbReference type="PANTHER" id="PTHR42791">
    <property type="entry name" value="GNAT FAMILY ACETYLTRANSFERASE"/>
    <property type="match status" value="1"/>
</dbReference>
<dbReference type="eggNOG" id="ENOG502SIEM">
    <property type="taxonomic scope" value="Eukaryota"/>
</dbReference>
<dbReference type="OrthoDB" id="2832510at2759"/>
<dbReference type="AlphaFoldDB" id="W2RNZ5"/>
<accession>W2RNZ5</accession>
<proteinExistence type="predicted"/>
<dbReference type="InterPro" id="IPR000182">
    <property type="entry name" value="GNAT_dom"/>
</dbReference>
<dbReference type="STRING" id="1220924.W2RNZ5"/>
<organism evidence="2 3">
    <name type="scientific">Cyphellophora europaea (strain CBS 101466)</name>
    <name type="common">Phialophora europaea</name>
    <dbReference type="NCBI Taxonomy" id="1220924"/>
    <lineage>
        <taxon>Eukaryota</taxon>
        <taxon>Fungi</taxon>
        <taxon>Dikarya</taxon>
        <taxon>Ascomycota</taxon>
        <taxon>Pezizomycotina</taxon>
        <taxon>Eurotiomycetes</taxon>
        <taxon>Chaetothyriomycetidae</taxon>
        <taxon>Chaetothyriales</taxon>
        <taxon>Cyphellophoraceae</taxon>
        <taxon>Cyphellophora</taxon>
    </lineage>
</organism>
<dbReference type="EMBL" id="KB822722">
    <property type="protein sequence ID" value="ETN38256.1"/>
    <property type="molecule type" value="Genomic_DNA"/>
</dbReference>
<dbReference type="Proteomes" id="UP000030752">
    <property type="component" value="Unassembled WGS sequence"/>
</dbReference>
<sequence length="262" mass="27742">MAVPPTTDIIVAPITSTSQLPDLFACAAAAFGSQTHDLIWTAFNPHWDTPTGLADGAARLATRWETAPRVTHNPHSDASNDRSVTILEARAPSPDGTGTAVAGIAIWVQASLVPGWGEPPTGPTFEARRAATGLEALYPHDEATQRWLAAVDAGLHAPRTAVLRAKAAESTPAAYVLDLCAVRPEWQGRGVGAALVAWGVSEAGRRGGLECLTEASVMGRRVYEKVGFRVVRRIEYGVEEELGSGRGELPDNVFMRTGARGS</sequence>
<dbReference type="VEuPathDB" id="FungiDB:HMPREF1541_06287"/>
<dbReference type="InterPro" id="IPR052523">
    <property type="entry name" value="Trichothecene_AcTrans"/>
</dbReference>
<protein>
    <recommendedName>
        <fullName evidence="1">N-acetyltransferase domain-containing protein</fullName>
    </recommendedName>
</protein>
<evidence type="ECO:0000313" key="3">
    <source>
        <dbReference type="Proteomes" id="UP000030752"/>
    </source>
</evidence>
<dbReference type="SUPFAM" id="SSF55729">
    <property type="entry name" value="Acyl-CoA N-acyltransferases (Nat)"/>
    <property type="match status" value="1"/>
</dbReference>
<dbReference type="GeneID" id="19973626"/>
<dbReference type="HOGENOM" id="CLU_099938_0_0_1"/>
<dbReference type="CDD" id="cd04301">
    <property type="entry name" value="NAT_SF"/>
    <property type="match status" value="1"/>
</dbReference>
<name>W2RNZ5_CYPE1</name>
<evidence type="ECO:0000259" key="1">
    <source>
        <dbReference type="PROSITE" id="PS51186"/>
    </source>
</evidence>
<dbReference type="InParanoid" id="W2RNZ5"/>
<gene>
    <name evidence="2" type="ORF">HMPREF1541_06287</name>
</gene>
<dbReference type="RefSeq" id="XP_008718845.1">
    <property type="nucleotide sequence ID" value="XM_008720623.1"/>
</dbReference>
<feature type="domain" description="N-acetyltransferase" evidence="1">
    <location>
        <begin position="84"/>
        <end position="256"/>
    </location>
</feature>
<reference evidence="2 3" key="1">
    <citation type="submission" date="2013-03" db="EMBL/GenBank/DDBJ databases">
        <title>The Genome Sequence of Phialophora europaea CBS 101466.</title>
        <authorList>
            <consortium name="The Broad Institute Genomics Platform"/>
            <person name="Cuomo C."/>
            <person name="de Hoog S."/>
            <person name="Gorbushina A."/>
            <person name="Walker B."/>
            <person name="Young S.K."/>
            <person name="Zeng Q."/>
            <person name="Gargeya S."/>
            <person name="Fitzgerald M."/>
            <person name="Haas B."/>
            <person name="Abouelleil A."/>
            <person name="Allen A.W."/>
            <person name="Alvarado L."/>
            <person name="Arachchi H.M."/>
            <person name="Berlin A.M."/>
            <person name="Chapman S.B."/>
            <person name="Gainer-Dewar J."/>
            <person name="Goldberg J."/>
            <person name="Griggs A."/>
            <person name="Gujja S."/>
            <person name="Hansen M."/>
            <person name="Howarth C."/>
            <person name="Imamovic A."/>
            <person name="Ireland A."/>
            <person name="Larimer J."/>
            <person name="McCowan C."/>
            <person name="Murphy C."/>
            <person name="Pearson M."/>
            <person name="Poon T.W."/>
            <person name="Priest M."/>
            <person name="Roberts A."/>
            <person name="Saif S."/>
            <person name="Shea T."/>
            <person name="Sisk P."/>
            <person name="Sykes S."/>
            <person name="Wortman J."/>
            <person name="Nusbaum C."/>
            <person name="Birren B."/>
        </authorList>
    </citation>
    <scope>NUCLEOTIDE SEQUENCE [LARGE SCALE GENOMIC DNA]</scope>
    <source>
        <strain evidence="2 3">CBS 101466</strain>
    </source>
</reference>
<dbReference type="InterPro" id="IPR016181">
    <property type="entry name" value="Acyl_CoA_acyltransferase"/>
</dbReference>